<proteinExistence type="predicted"/>
<sequence>MTAWMNEIGVVMNARELGVTEDMLEGIAEGHLF</sequence>
<name>A0A0B7GXX4_TREPH</name>
<dbReference type="Proteomes" id="UP000042527">
    <property type="component" value="Unassembled WGS sequence"/>
</dbReference>
<protein>
    <submittedName>
        <fullName evidence="1">Uncharacterized protein</fullName>
    </submittedName>
</protein>
<reference evidence="2" key="1">
    <citation type="submission" date="2015-01" db="EMBL/GenBank/DDBJ databases">
        <authorList>
            <person name="Manzoor Shahid"/>
            <person name="Zubair Saima"/>
        </authorList>
    </citation>
    <scope>NUCLEOTIDE SEQUENCE [LARGE SCALE GENOMIC DNA]</scope>
    <source>
        <strain evidence="2">V1</strain>
    </source>
</reference>
<dbReference type="AlphaFoldDB" id="A0A0B7GXX4"/>
<organism evidence="1 2">
    <name type="scientific">Treponema phagedenis</name>
    <dbReference type="NCBI Taxonomy" id="162"/>
    <lineage>
        <taxon>Bacteria</taxon>
        <taxon>Pseudomonadati</taxon>
        <taxon>Spirochaetota</taxon>
        <taxon>Spirochaetia</taxon>
        <taxon>Spirochaetales</taxon>
        <taxon>Treponemataceae</taxon>
        <taxon>Treponema</taxon>
    </lineage>
</organism>
<evidence type="ECO:0000313" key="2">
    <source>
        <dbReference type="Proteomes" id="UP000042527"/>
    </source>
</evidence>
<accession>A0A0B7GXX4</accession>
<keyword evidence="2" id="KW-1185">Reference proteome</keyword>
<gene>
    <name evidence="1" type="ORF">TPHV1_350003</name>
</gene>
<evidence type="ECO:0000313" key="1">
    <source>
        <dbReference type="EMBL" id="CEM62447.1"/>
    </source>
</evidence>
<dbReference type="EMBL" id="CDNC01000029">
    <property type="protein sequence ID" value="CEM62447.1"/>
    <property type="molecule type" value="Genomic_DNA"/>
</dbReference>